<gene>
    <name evidence="2" type="ORF">ACI2JU_01945</name>
</gene>
<dbReference type="SUPFAM" id="SSF69255">
    <property type="entry name" value="gp5 N-terminal domain-like"/>
    <property type="match status" value="1"/>
</dbReference>
<feature type="compositionally biased region" description="Basic and acidic residues" evidence="1">
    <location>
        <begin position="254"/>
        <end position="268"/>
    </location>
</feature>
<keyword evidence="3" id="KW-1185">Reference proteome</keyword>
<accession>A0ABW8KUQ3</accession>
<evidence type="ECO:0000313" key="3">
    <source>
        <dbReference type="Proteomes" id="UP001620262"/>
    </source>
</evidence>
<comment type="caution">
    <text evidence="2">The sequence shown here is derived from an EMBL/GenBank/DDBJ whole genome shotgun (WGS) entry which is preliminary data.</text>
</comment>
<reference evidence="2 3" key="1">
    <citation type="submission" date="2024-11" db="EMBL/GenBank/DDBJ databases">
        <title>The Natural Products Discovery Center: Release of the First 8490 Sequenced Strains for Exploring Actinobacteria Biosynthetic Diversity.</title>
        <authorList>
            <person name="Kalkreuter E."/>
            <person name="Kautsar S.A."/>
            <person name="Yang D."/>
            <person name="Bader C.D."/>
            <person name="Teijaro C.N."/>
            <person name="Fluegel L."/>
            <person name="Davis C.M."/>
            <person name="Simpson J.R."/>
            <person name="Lauterbach L."/>
            <person name="Steele A.D."/>
            <person name="Gui C."/>
            <person name="Meng S."/>
            <person name="Li G."/>
            <person name="Viehrig K."/>
            <person name="Ye F."/>
            <person name="Su P."/>
            <person name="Kiefer A.F."/>
            <person name="Nichols A."/>
            <person name="Cepeda A.J."/>
            <person name="Yan W."/>
            <person name="Fan B."/>
            <person name="Jiang Y."/>
            <person name="Adhikari A."/>
            <person name="Zheng C.-J."/>
            <person name="Schuster L."/>
            <person name="Cowan T.M."/>
            <person name="Smanski M.J."/>
            <person name="Chevrette M.G."/>
            <person name="De Carvalho L.P.S."/>
            <person name="Shen B."/>
        </authorList>
    </citation>
    <scope>NUCLEOTIDE SEQUENCE [LARGE SCALE GENOMIC DNA]</scope>
    <source>
        <strain evidence="2 3">NPDC078403</strain>
    </source>
</reference>
<proteinExistence type="predicted"/>
<protein>
    <submittedName>
        <fullName evidence="2">Uncharacterized protein</fullName>
    </submittedName>
</protein>
<sequence>MDKSIQRIVRRLFPELTGQLHLPRWGRVVALPELPTEDGERGSDPFYPRYAVDVQLIDENGTDTKSKPLQAVPLPLPGAGDKAGRLEPPAINSIVEIGFAYGRADKPFIRTVLPFGWDLPAIKEGETRTQVRDGVYQYIDDQGNFENKTDKSLNDIIGDLAQLECKTRKVIATEMAQLECETHKVTASAEQEHKSPKTWIGSDGENVLKLLSELMATVSALANVCATHTHPGVAAGPAKTAPPEQAGDFSGKASEADAQKSRLDPITK</sequence>
<organism evidence="2 3">
    <name type="scientific">Pseudoalteromonas rhizosphaerae</name>
    <dbReference type="NCBI Taxonomy" id="2518973"/>
    <lineage>
        <taxon>Bacteria</taxon>
        <taxon>Pseudomonadati</taxon>
        <taxon>Pseudomonadota</taxon>
        <taxon>Gammaproteobacteria</taxon>
        <taxon>Alteromonadales</taxon>
        <taxon>Pseudoalteromonadaceae</taxon>
        <taxon>Pseudoalteromonas</taxon>
    </lineage>
</organism>
<dbReference type="RefSeq" id="WP_404674592.1">
    <property type="nucleotide sequence ID" value="NZ_JBJDOT010000002.1"/>
</dbReference>
<evidence type="ECO:0000256" key="1">
    <source>
        <dbReference type="SAM" id="MobiDB-lite"/>
    </source>
</evidence>
<name>A0ABW8KUQ3_9GAMM</name>
<dbReference type="EMBL" id="JBJDOT010000002">
    <property type="protein sequence ID" value="MFK3862630.1"/>
    <property type="molecule type" value="Genomic_DNA"/>
</dbReference>
<dbReference type="Proteomes" id="UP001620262">
    <property type="component" value="Unassembled WGS sequence"/>
</dbReference>
<feature type="region of interest" description="Disordered" evidence="1">
    <location>
        <begin position="233"/>
        <end position="268"/>
    </location>
</feature>
<evidence type="ECO:0000313" key="2">
    <source>
        <dbReference type="EMBL" id="MFK3862630.1"/>
    </source>
</evidence>